<protein>
    <submittedName>
        <fullName evidence="4">PEP-CTERM sorting domain-containing protein</fullName>
    </submittedName>
</protein>
<evidence type="ECO:0000313" key="4">
    <source>
        <dbReference type="EMBL" id="TRW15092.1"/>
    </source>
</evidence>
<organism evidence="4 5">
    <name type="scientific">Glacieibacterium frigidum</name>
    <dbReference type="NCBI Taxonomy" id="2593303"/>
    <lineage>
        <taxon>Bacteria</taxon>
        <taxon>Pseudomonadati</taxon>
        <taxon>Pseudomonadota</taxon>
        <taxon>Alphaproteobacteria</taxon>
        <taxon>Sphingomonadales</taxon>
        <taxon>Sphingosinicellaceae</taxon>
        <taxon>Glacieibacterium</taxon>
    </lineage>
</organism>
<name>A0A552UA50_9SPHN</name>
<dbReference type="NCBIfam" id="TIGR02595">
    <property type="entry name" value="PEP_CTERM"/>
    <property type="match status" value="1"/>
</dbReference>
<feature type="domain" description="Ice-binding protein C-terminal" evidence="3">
    <location>
        <begin position="225"/>
        <end position="249"/>
    </location>
</feature>
<keyword evidence="1" id="KW-0812">Transmembrane</keyword>
<dbReference type="Proteomes" id="UP000317894">
    <property type="component" value="Unassembled WGS sequence"/>
</dbReference>
<evidence type="ECO:0000256" key="2">
    <source>
        <dbReference type="SAM" id="SignalP"/>
    </source>
</evidence>
<evidence type="ECO:0000259" key="3">
    <source>
        <dbReference type="Pfam" id="PF07589"/>
    </source>
</evidence>
<accession>A0A552UA50</accession>
<keyword evidence="1" id="KW-1133">Transmembrane helix</keyword>
<keyword evidence="2" id="KW-0732">Signal</keyword>
<keyword evidence="1" id="KW-0472">Membrane</keyword>
<sequence>MRINTILIAAALAASASSAGAVELVVNGGFETWGLGNQSGQFGTAYAPGETALAGWTTSGLTYVFVPGDNTAVGQYGDFQLYGPSNGYPNGLTTSSQGGNYVATDADRGFGTPITQLVSGFEVGKEYVVKFEWAAAQQLNYNGATFEAWQASILASNTTDLRTDQTIADYVTETVINPQAGFQPWRNESFRFTATEASHILRFWATGGPGGLPPFALLDGVSITAVPEPATWGLLITGFAMVGVAARRRRRVVAA</sequence>
<dbReference type="NCBIfam" id="NF035944">
    <property type="entry name" value="PEPxxWA-CTERM"/>
    <property type="match status" value="1"/>
</dbReference>
<comment type="caution">
    <text evidence="4">The sequence shown here is derived from an EMBL/GenBank/DDBJ whole genome shotgun (WGS) entry which is preliminary data.</text>
</comment>
<feature type="chain" id="PRO_5021874162" evidence="2">
    <location>
        <begin position="22"/>
        <end position="255"/>
    </location>
</feature>
<dbReference type="RefSeq" id="WP_144335261.1">
    <property type="nucleotide sequence ID" value="NZ_VJWA01000002.1"/>
</dbReference>
<keyword evidence="5" id="KW-1185">Reference proteome</keyword>
<dbReference type="AlphaFoldDB" id="A0A552UA50"/>
<feature type="signal peptide" evidence="2">
    <location>
        <begin position="1"/>
        <end position="21"/>
    </location>
</feature>
<dbReference type="OrthoDB" id="7874461at2"/>
<feature type="transmembrane region" description="Helical" evidence="1">
    <location>
        <begin position="229"/>
        <end position="246"/>
    </location>
</feature>
<dbReference type="InterPro" id="IPR013424">
    <property type="entry name" value="Ice-binding_C"/>
</dbReference>
<evidence type="ECO:0000313" key="5">
    <source>
        <dbReference type="Proteomes" id="UP000317894"/>
    </source>
</evidence>
<evidence type="ECO:0000256" key="1">
    <source>
        <dbReference type="SAM" id="Phobius"/>
    </source>
</evidence>
<dbReference type="EMBL" id="VJWA01000002">
    <property type="protein sequence ID" value="TRW15092.1"/>
    <property type="molecule type" value="Genomic_DNA"/>
</dbReference>
<dbReference type="Pfam" id="PF07589">
    <property type="entry name" value="PEP-CTERM"/>
    <property type="match status" value="1"/>
</dbReference>
<gene>
    <name evidence="4" type="ORF">FMM06_15705</name>
</gene>
<proteinExistence type="predicted"/>
<reference evidence="4 5" key="1">
    <citation type="submission" date="2019-07" db="EMBL/GenBank/DDBJ databases">
        <title>Novel species isolated from glacier.</title>
        <authorList>
            <person name="Liu Q."/>
            <person name="Xin Y.-H."/>
        </authorList>
    </citation>
    <scope>NUCLEOTIDE SEQUENCE [LARGE SCALE GENOMIC DNA]</scope>
    <source>
        <strain evidence="4 5">LB1R16</strain>
    </source>
</reference>